<name>A0AAN9GGI4_9CAEN</name>
<evidence type="ECO:0000313" key="3">
    <source>
        <dbReference type="Proteomes" id="UP001374579"/>
    </source>
</evidence>
<dbReference type="AlphaFoldDB" id="A0AAN9GGI4"/>
<dbReference type="Proteomes" id="UP001374579">
    <property type="component" value="Unassembled WGS sequence"/>
</dbReference>
<sequence>MFTMRFVAGLVVLVAVLACSRGQLSCVNYNPLVCLPDLKNYCLVNGTMMRGTCDAQAAICGSGAPEATDIACCLGTAQCTAFNSAASHGPVAILTLSAILFYSLSRFLSD</sequence>
<evidence type="ECO:0000313" key="2">
    <source>
        <dbReference type="EMBL" id="KAK7107029.1"/>
    </source>
</evidence>
<feature type="signal peptide" evidence="1">
    <location>
        <begin position="1"/>
        <end position="22"/>
    </location>
</feature>
<keyword evidence="3" id="KW-1185">Reference proteome</keyword>
<proteinExistence type="predicted"/>
<reference evidence="2 3" key="1">
    <citation type="submission" date="2024-02" db="EMBL/GenBank/DDBJ databases">
        <title>Chromosome-scale genome assembly of the rough periwinkle Littorina saxatilis.</title>
        <authorList>
            <person name="De Jode A."/>
            <person name="Faria R."/>
            <person name="Formenti G."/>
            <person name="Sims Y."/>
            <person name="Smith T.P."/>
            <person name="Tracey A."/>
            <person name="Wood J.M.D."/>
            <person name="Zagrodzka Z.B."/>
            <person name="Johannesson K."/>
            <person name="Butlin R.K."/>
            <person name="Leder E.H."/>
        </authorList>
    </citation>
    <scope>NUCLEOTIDE SEQUENCE [LARGE SCALE GENOMIC DNA]</scope>
    <source>
        <strain evidence="2">Snail1</strain>
        <tissue evidence="2">Muscle</tissue>
    </source>
</reference>
<keyword evidence="1" id="KW-0732">Signal</keyword>
<comment type="caution">
    <text evidence="2">The sequence shown here is derived from an EMBL/GenBank/DDBJ whole genome shotgun (WGS) entry which is preliminary data.</text>
</comment>
<dbReference type="EMBL" id="JBAMIC010000004">
    <property type="protein sequence ID" value="KAK7107029.1"/>
    <property type="molecule type" value="Genomic_DNA"/>
</dbReference>
<protein>
    <submittedName>
        <fullName evidence="2">Uncharacterized protein</fullName>
    </submittedName>
</protein>
<feature type="chain" id="PRO_5042868398" evidence="1">
    <location>
        <begin position="23"/>
        <end position="110"/>
    </location>
</feature>
<gene>
    <name evidence="2" type="ORF">V1264_015014</name>
</gene>
<dbReference type="PROSITE" id="PS51257">
    <property type="entry name" value="PROKAR_LIPOPROTEIN"/>
    <property type="match status" value="1"/>
</dbReference>
<organism evidence="2 3">
    <name type="scientific">Littorina saxatilis</name>
    <dbReference type="NCBI Taxonomy" id="31220"/>
    <lineage>
        <taxon>Eukaryota</taxon>
        <taxon>Metazoa</taxon>
        <taxon>Spiralia</taxon>
        <taxon>Lophotrochozoa</taxon>
        <taxon>Mollusca</taxon>
        <taxon>Gastropoda</taxon>
        <taxon>Caenogastropoda</taxon>
        <taxon>Littorinimorpha</taxon>
        <taxon>Littorinoidea</taxon>
        <taxon>Littorinidae</taxon>
        <taxon>Littorina</taxon>
    </lineage>
</organism>
<evidence type="ECO:0000256" key="1">
    <source>
        <dbReference type="SAM" id="SignalP"/>
    </source>
</evidence>
<accession>A0AAN9GGI4</accession>